<evidence type="ECO:0000256" key="12">
    <source>
        <dbReference type="ARBA" id="ARBA00023242"/>
    </source>
</evidence>
<comment type="subcellular location">
    <subcellularLocation>
        <location evidence="2">Cell junction</location>
        <location evidence="2">Adherens junction</location>
    </subcellularLocation>
    <subcellularLocation>
        <location evidence="3">Cell membrane</location>
        <topology evidence="3">Multi-pass membrane protein</topology>
    </subcellularLocation>
    <subcellularLocation>
        <location evidence="1">Nucleus</location>
    </subcellularLocation>
</comment>
<dbReference type="GO" id="GO:0005634">
    <property type="term" value="C:nucleus"/>
    <property type="evidence" value="ECO:0007669"/>
    <property type="project" value="UniProtKB-SubCell"/>
</dbReference>
<evidence type="ECO:0000256" key="1">
    <source>
        <dbReference type="ARBA" id="ARBA00004123"/>
    </source>
</evidence>
<comment type="similarity">
    <text evidence="4">Belongs to the vezatin family.</text>
</comment>
<evidence type="ECO:0000256" key="4">
    <source>
        <dbReference type="ARBA" id="ARBA00007245"/>
    </source>
</evidence>
<evidence type="ECO:0000256" key="8">
    <source>
        <dbReference type="ARBA" id="ARBA00022949"/>
    </source>
</evidence>
<feature type="region of interest" description="Disordered" evidence="14">
    <location>
        <begin position="1"/>
        <end position="49"/>
    </location>
</feature>
<keyword evidence="7 15" id="KW-0812">Transmembrane</keyword>
<evidence type="ECO:0000256" key="2">
    <source>
        <dbReference type="ARBA" id="ARBA00004536"/>
    </source>
</evidence>
<keyword evidence="6" id="KW-1003">Cell membrane</keyword>
<evidence type="ECO:0000313" key="18">
    <source>
        <dbReference type="Proteomes" id="UP001302812"/>
    </source>
</evidence>
<evidence type="ECO:0000256" key="13">
    <source>
        <dbReference type="SAM" id="Coils"/>
    </source>
</evidence>
<keyword evidence="8" id="KW-0965">Cell junction</keyword>
<evidence type="ECO:0000256" key="11">
    <source>
        <dbReference type="ARBA" id="ARBA00023136"/>
    </source>
</evidence>
<keyword evidence="9 15" id="KW-1133">Transmembrane helix</keyword>
<keyword evidence="10 13" id="KW-0175">Coiled coil</keyword>
<dbReference type="Pfam" id="PF12632">
    <property type="entry name" value="Vezatin"/>
    <property type="match status" value="1"/>
</dbReference>
<keyword evidence="11 15" id="KW-0472">Membrane</keyword>
<gene>
    <name evidence="17" type="ORF">N656DRAFT_798657</name>
</gene>
<feature type="domain" description="Myosin-binding" evidence="16">
    <location>
        <begin position="150"/>
        <end position="428"/>
    </location>
</feature>
<feature type="transmembrane region" description="Helical" evidence="15">
    <location>
        <begin position="171"/>
        <end position="189"/>
    </location>
</feature>
<evidence type="ECO:0000256" key="15">
    <source>
        <dbReference type="SAM" id="Phobius"/>
    </source>
</evidence>
<protein>
    <recommendedName>
        <fullName evidence="5">Vezatin</fullName>
    </recommendedName>
</protein>
<name>A0AAN6TCE1_9PEZI</name>
<evidence type="ECO:0000256" key="6">
    <source>
        <dbReference type="ARBA" id="ARBA00022475"/>
    </source>
</evidence>
<dbReference type="PANTHER" id="PTHR15989:SF5">
    <property type="entry name" value="VEZATIN"/>
    <property type="match status" value="1"/>
</dbReference>
<reference evidence="17" key="1">
    <citation type="journal article" date="2023" name="Mol. Phylogenet. Evol.">
        <title>Genome-scale phylogeny and comparative genomics of the fungal order Sordariales.</title>
        <authorList>
            <person name="Hensen N."/>
            <person name="Bonometti L."/>
            <person name="Westerberg I."/>
            <person name="Brannstrom I.O."/>
            <person name="Guillou S."/>
            <person name="Cros-Aarteil S."/>
            <person name="Calhoun S."/>
            <person name="Haridas S."/>
            <person name="Kuo A."/>
            <person name="Mondo S."/>
            <person name="Pangilinan J."/>
            <person name="Riley R."/>
            <person name="LaButti K."/>
            <person name="Andreopoulos B."/>
            <person name="Lipzen A."/>
            <person name="Chen C."/>
            <person name="Yan M."/>
            <person name="Daum C."/>
            <person name="Ng V."/>
            <person name="Clum A."/>
            <person name="Steindorff A."/>
            <person name="Ohm R.A."/>
            <person name="Martin F."/>
            <person name="Silar P."/>
            <person name="Natvig D.O."/>
            <person name="Lalanne C."/>
            <person name="Gautier V."/>
            <person name="Ament-Velasquez S.L."/>
            <person name="Kruys A."/>
            <person name="Hutchinson M.I."/>
            <person name="Powell A.J."/>
            <person name="Barry K."/>
            <person name="Miller A.N."/>
            <person name="Grigoriev I.V."/>
            <person name="Debuchy R."/>
            <person name="Gladieux P."/>
            <person name="Hiltunen Thoren M."/>
            <person name="Johannesson H."/>
        </authorList>
    </citation>
    <scope>NUCLEOTIDE SEQUENCE</scope>
    <source>
        <strain evidence="17">CBS 508.74</strain>
    </source>
</reference>
<evidence type="ECO:0000256" key="7">
    <source>
        <dbReference type="ARBA" id="ARBA00022692"/>
    </source>
</evidence>
<evidence type="ECO:0000256" key="10">
    <source>
        <dbReference type="ARBA" id="ARBA00023054"/>
    </source>
</evidence>
<evidence type="ECO:0000256" key="5">
    <source>
        <dbReference type="ARBA" id="ARBA00018125"/>
    </source>
</evidence>
<dbReference type="GO" id="GO:0017022">
    <property type="term" value="F:myosin binding"/>
    <property type="evidence" value="ECO:0007669"/>
    <property type="project" value="InterPro"/>
</dbReference>
<keyword evidence="12" id="KW-0539">Nucleus</keyword>
<dbReference type="Proteomes" id="UP001302812">
    <property type="component" value="Unassembled WGS sequence"/>
</dbReference>
<dbReference type="GO" id="GO:0005886">
    <property type="term" value="C:plasma membrane"/>
    <property type="evidence" value="ECO:0007669"/>
    <property type="project" value="UniProtKB-SubCell"/>
</dbReference>
<accession>A0AAN6TCE1</accession>
<keyword evidence="18" id="KW-1185">Reference proteome</keyword>
<comment type="caution">
    <text evidence="17">The sequence shown here is derived from an EMBL/GenBank/DDBJ whole genome shotgun (WGS) entry which is preliminary data.</text>
</comment>
<dbReference type="RefSeq" id="XP_064669335.1">
    <property type="nucleotide sequence ID" value="XM_064817788.1"/>
</dbReference>
<dbReference type="GO" id="GO:0098609">
    <property type="term" value="P:cell-cell adhesion"/>
    <property type="evidence" value="ECO:0007669"/>
    <property type="project" value="InterPro"/>
</dbReference>
<evidence type="ECO:0000256" key="9">
    <source>
        <dbReference type="ARBA" id="ARBA00022989"/>
    </source>
</evidence>
<feature type="compositionally biased region" description="Basic and acidic residues" evidence="14">
    <location>
        <begin position="15"/>
        <end position="24"/>
    </location>
</feature>
<dbReference type="AlphaFoldDB" id="A0AAN6TCE1"/>
<dbReference type="PANTHER" id="PTHR15989">
    <property type="entry name" value="VEZATIN"/>
    <property type="match status" value="1"/>
</dbReference>
<sequence length="609" mass="67907">METVVHDQTPLAEYLKGEGEEQHDWPAPSGSDHHDESPPPSPSFAPVGRPMVRKRFRNKLPAPLDLPRVNRLRSLHSYSKAVASRIDRADNHKFIEQFRYTIVASQLLSSASIAGQTSSYSRPKDSPELPQNPVAPTSTGLLITAASALVVAWVVSWLSSGGYAQLTKKRVAFGAALLAAVGFVSHAYIRQQWLRHLRNQALTEVTTFVSRSQDFDSASSAALSLVQEVELVSRGYRISAPLPPISRIEDKSQNRRCRRLRQALRERLSDMIENHMQVSSVVKAFAEQLDLEKYYDVYDISDLDISDAMQGFSEREFEDKESLRTLKIAAARFHTIRKITLCSLLAFEARGDSTDFLRWSTAVEGLRTLNEVTRQSYQRLHDILSQEETFPTISETKLPLSPGREKRRSQFSKLNSLSMGIRGLQAKLALLREESEKTLNEAPDVSELGHSLMAQYESIGQDLKMLTQAWEEGKAALASGIDRNEKRLSSLSAVLSPATSLSGLTTVEEGGALDALRALTGESPRSSSFGSAKGDLDEAEVFEAVSLPSRPRSFMTRDERIAKMKEDRERREIAKEKAEASRGMLRELEMVINLRPKRATMPAPGRLSL</sequence>
<reference evidence="17" key="2">
    <citation type="submission" date="2023-05" db="EMBL/GenBank/DDBJ databases">
        <authorList>
            <consortium name="Lawrence Berkeley National Laboratory"/>
            <person name="Steindorff A."/>
            <person name="Hensen N."/>
            <person name="Bonometti L."/>
            <person name="Westerberg I."/>
            <person name="Brannstrom I.O."/>
            <person name="Guillou S."/>
            <person name="Cros-Aarteil S."/>
            <person name="Calhoun S."/>
            <person name="Haridas S."/>
            <person name="Kuo A."/>
            <person name="Mondo S."/>
            <person name="Pangilinan J."/>
            <person name="Riley R."/>
            <person name="Labutti K."/>
            <person name="Andreopoulos B."/>
            <person name="Lipzen A."/>
            <person name="Chen C."/>
            <person name="Yanf M."/>
            <person name="Daum C."/>
            <person name="Ng V."/>
            <person name="Clum A."/>
            <person name="Ohm R."/>
            <person name="Martin F."/>
            <person name="Silar P."/>
            <person name="Natvig D."/>
            <person name="Lalanne C."/>
            <person name="Gautier V."/>
            <person name="Ament-Velasquez S.L."/>
            <person name="Kruys A."/>
            <person name="Hutchinson M.I."/>
            <person name="Powell A.J."/>
            <person name="Barry K."/>
            <person name="Miller A.N."/>
            <person name="Grigoriev I.V."/>
            <person name="Debuchy R."/>
            <person name="Gladieux P."/>
            <person name="Thoren M.H."/>
            <person name="Johannesson H."/>
        </authorList>
    </citation>
    <scope>NUCLEOTIDE SEQUENCE</scope>
    <source>
        <strain evidence="17">CBS 508.74</strain>
    </source>
</reference>
<organism evidence="17 18">
    <name type="scientific">Canariomyces notabilis</name>
    <dbReference type="NCBI Taxonomy" id="2074819"/>
    <lineage>
        <taxon>Eukaryota</taxon>
        <taxon>Fungi</taxon>
        <taxon>Dikarya</taxon>
        <taxon>Ascomycota</taxon>
        <taxon>Pezizomycotina</taxon>
        <taxon>Sordariomycetes</taxon>
        <taxon>Sordariomycetidae</taxon>
        <taxon>Sordariales</taxon>
        <taxon>Chaetomiaceae</taxon>
        <taxon>Canariomyces</taxon>
    </lineage>
</organism>
<evidence type="ECO:0000259" key="16">
    <source>
        <dbReference type="Pfam" id="PF12632"/>
    </source>
</evidence>
<dbReference type="InterPro" id="IPR026859">
    <property type="entry name" value="Myosin-bd"/>
</dbReference>
<evidence type="ECO:0000256" key="14">
    <source>
        <dbReference type="SAM" id="MobiDB-lite"/>
    </source>
</evidence>
<dbReference type="InterPro" id="IPR026858">
    <property type="entry name" value="Vezatin"/>
</dbReference>
<evidence type="ECO:0000313" key="17">
    <source>
        <dbReference type="EMBL" id="KAK4111765.1"/>
    </source>
</evidence>
<evidence type="ECO:0000256" key="3">
    <source>
        <dbReference type="ARBA" id="ARBA00004651"/>
    </source>
</evidence>
<feature type="transmembrane region" description="Helical" evidence="15">
    <location>
        <begin position="140"/>
        <end position="159"/>
    </location>
</feature>
<feature type="coiled-coil region" evidence="13">
    <location>
        <begin position="414"/>
        <end position="441"/>
    </location>
</feature>
<dbReference type="EMBL" id="MU853344">
    <property type="protein sequence ID" value="KAK4111765.1"/>
    <property type="molecule type" value="Genomic_DNA"/>
</dbReference>
<proteinExistence type="inferred from homology"/>
<dbReference type="GeneID" id="89941913"/>